<protein>
    <submittedName>
        <fullName evidence="3">Uncharacterized protein</fullName>
    </submittedName>
</protein>
<sequence>MLLEQLIQPWDWDPQECQSQQCPDEYQSNARHQIPPQQSQPPNNYNNRFESSASCDRQCPTQYQSTGLWCDAHKCQTHNTKDCVWLKGQNAQQNNHQDPG</sequence>
<keyword evidence="2" id="KW-1185">Reference proteome</keyword>
<dbReference type="Proteomes" id="UP000887565">
    <property type="component" value="Unplaced"/>
</dbReference>
<evidence type="ECO:0000313" key="3">
    <source>
        <dbReference type="WBParaSite" id="nRc.2.0.1.t41229-RA"/>
    </source>
</evidence>
<evidence type="ECO:0000313" key="2">
    <source>
        <dbReference type="Proteomes" id="UP000887565"/>
    </source>
</evidence>
<feature type="region of interest" description="Disordered" evidence="1">
    <location>
        <begin position="15"/>
        <end position="54"/>
    </location>
</feature>
<evidence type="ECO:0000256" key="1">
    <source>
        <dbReference type="SAM" id="MobiDB-lite"/>
    </source>
</evidence>
<reference evidence="3" key="1">
    <citation type="submission" date="2022-11" db="UniProtKB">
        <authorList>
            <consortium name="WormBaseParasite"/>
        </authorList>
    </citation>
    <scope>IDENTIFICATION</scope>
</reference>
<proteinExistence type="predicted"/>
<dbReference type="AlphaFoldDB" id="A0A915KRW9"/>
<name>A0A915KRW9_ROMCU</name>
<feature type="compositionally biased region" description="Polar residues" evidence="1">
    <location>
        <begin position="16"/>
        <end position="31"/>
    </location>
</feature>
<feature type="compositionally biased region" description="Low complexity" evidence="1">
    <location>
        <begin position="33"/>
        <end position="47"/>
    </location>
</feature>
<organism evidence="2 3">
    <name type="scientific">Romanomermis culicivorax</name>
    <name type="common">Nematode worm</name>
    <dbReference type="NCBI Taxonomy" id="13658"/>
    <lineage>
        <taxon>Eukaryota</taxon>
        <taxon>Metazoa</taxon>
        <taxon>Ecdysozoa</taxon>
        <taxon>Nematoda</taxon>
        <taxon>Enoplea</taxon>
        <taxon>Dorylaimia</taxon>
        <taxon>Mermithida</taxon>
        <taxon>Mermithoidea</taxon>
        <taxon>Mermithidae</taxon>
        <taxon>Romanomermis</taxon>
    </lineage>
</organism>
<dbReference type="WBParaSite" id="nRc.2.0.1.t41229-RA">
    <property type="protein sequence ID" value="nRc.2.0.1.t41229-RA"/>
    <property type="gene ID" value="nRc.2.0.1.g41229"/>
</dbReference>
<accession>A0A915KRW9</accession>